<protein>
    <submittedName>
        <fullName evidence="2">AAA family ATPase</fullName>
    </submittedName>
</protein>
<dbReference type="InterPro" id="IPR003593">
    <property type="entry name" value="AAA+_ATPase"/>
</dbReference>
<comment type="caution">
    <text evidence="2">The sequence shown here is derived from an EMBL/GenBank/DDBJ whole genome shotgun (WGS) entry which is preliminary data.</text>
</comment>
<feature type="domain" description="AAA+ ATPase" evidence="1">
    <location>
        <begin position="32"/>
        <end position="185"/>
    </location>
</feature>
<evidence type="ECO:0000259" key="1">
    <source>
        <dbReference type="SMART" id="SM00382"/>
    </source>
</evidence>
<dbReference type="EMBL" id="JACOPK010000002">
    <property type="protein sequence ID" value="MBC5694687.1"/>
    <property type="molecule type" value="Genomic_DNA"/>
</dbReference>
<evidence type="ECO:0000313" key="2">
    <source>
        <dbReference type="EMBL" id="MBC5694687.1"/>
    </source>
</evidence>
<reference evidence="2 3" key="1">
    <citation type="submission" date="2020-08" db="EMBL/GenBank/DDBJ databases">
        <title>Genome public.</title>
        <authorList>
            <person name="Liu C."/>
            <person name="Sun Q."/>
        </authorList>
    </citation>
    <scope>NUCLEOTIDE SEQUENCE [LARGE SCALE GENOMIC DNA]</scope>
    <source>
        <strain evidence="2 3">M2</strain>
    </source>
</reference>
<dbReference type="RefSeq" id="WP_186968986.1">
    <property type="nucleotide sequence ID" value="NZ_JACOPK010000002.1"/>
</dbReference>
<name>A0ABR7GK62_9FIRM</name>
<dbReference type="Pfam" id="PF07728">
    <property type="entry name" value="AAA_5"/>
    <property type="match status" value="1"/>
</dbReference>
<proteinExistence type="predicted"/>
<dbReference type="InterPro" id="IPR011704">
    <property type="entry name" value="ATPase_dyneun-rel_AAA"/>
</dbReference>
<organism evidence="2 3">
    <name type="scientific">Agathobaculum hominis</name>
    <dbReference type="NCBI Taxonomy" id="2763014"/>
    <lineage>
        <taxon>Bacteria</taxon>
        <taxon>Bacillati</taxon>
        <taxon>Bacillota</taxon>
        <taxon>Clostridia</taxon>
        <taxon>Eubacteriales</taxon>
        <taxon>Butyricicoccaceae</taxon>
        <taxon>Agathobaculum</taxon>
    </lineage>
</organism>
<dbReference type="SMART" id="SM00382">
    <property type="entry name" value="AAA"/>
    <property type="match status" value="1"/>
</dbReference>
<evidence type="ECO:0000313" key="3">
    <source>
        <dbReference type="Proteomes" id="UP000641741"/>
    </source>
</evidence>
<keyword evidence="3" id="KW-1185">Reference proteome</keyword>
<dbReference type="Gene3D" id="3.40.50.300">
    <property type="entry name" value="P-loop containing nucleotide triphosphate hydrolases"/>
    <property type="match status" value="1"/>
</dbReference>
<dbReference type="SUPFAM" id="SSF52540">
    <property type="entry name" value="P-loop containing nucleoside triphosphate hydrolases"/>
    <property type="match status" value="1"/>
</dbReference>
<accession>A0ABR7GK62</accession>
<gene>
    <name evidence="2" type="ORF">H8S02_01820</name>
</gene>
<dbReference type="Proteomes" id="UP000641741">
    <property type="component" value="Unassembled WGS sequence"/>
</dbReference>
<sequence length="497" mass="56374">MNIKRAKQEIKNALRAYLAKDEFGAWRIPPIRQRPVLLIGPPGIGKTQIMQQIAEETGVGLVSYTLTHHTRQSALGLPFIEKVRLGGEERTVTSYTMSEIIASVYREIERTGVSEGILFLDEINCISETLTPMMLQFLQCKTFGNQQLPAGWMVVAAGNPPEYNKSVREFDVVTLDRVKKIDIEEDFGVWKEYAGKRGIHGAILSYLEIRRDNFYRVEATADGLQFVTARGWEDLSELMQTYETLGLPVDRQVVEQYLQLPQIASDFANYLQLYEKYRQVYRVDEIVSGTWEKVRASELRDAPFDEKLGVLGLLLSRLADTARAAYRQDALTDALHGDLLCVREGEKTLGTLLDEKREELMRRRSGSTDRDALFVAAREAELLDTWQQTLALEKTPRGQAFDRLKTLFGGEVEARAQAADRADEGLTNAFAFLDAAIPDSQELVLFATELTANWFTSWFIQNFGCDAYFAHNKKLLFDDTRAQLLQDIDAAKQEKDN</sequence>
<dbReference type="InterPro" id="IPR027417">
    <property type="entry name" value="P-loop_NTPase"/>
</dbReference>